<name>A0A6J4SY90_9SPHN</name>
<dbReference type="InterPro" id="IPR023198">
    <property type="entry name" value="PGP-like_dom2"/>
</dbReference>
<dbReference type="NCBIfam" id="TIGR01509">
    <property type="entry name" value="HAD-SF-IA-v3"/>
    <property type="match status" value="1"/>
</dbReference>
<dbReference type="EMBL" id="CADCVW010000075">
    <property type="protein sequence ID" value="CAA9508916.1"/>
    <property type="molecule type" value="Genomic_DNA"/>
</dbReference>
<evidence type="ECO:0000313" key="5">
    <source>
        <dbReference type="EMBL" id="CAA9508916.1"/>
    </source>
</evidence>
<evidence type="ECO:0000256" key="2">
    <source>
        <dbReference type="ARBA" id="ARBA00006171"/>
    </source>
</evidence>
<organism evidence="5">
    <name type="scientific">uncultured Sphingomonadaceae bacterium</name>
    <dbReference type="NCBI Taxonomy" id="169976"/>
    <lineage>
        <taxon>Bacteria</taxon>
        <taxon>Pseudomonadati</taxon>
        <taxon>Pseudomonadota</taxon>
        <taxon>Alphaproteobacteria</taxon>
        <taxon>Sphingomonadales</taxon>
        <taxon>Sphingomonadaceae</taxon>
        <taxon>environmental samples</taxon>
    </lineage>
</organism>
<dbReference type="GO" id="GO:0046872">
    <property type="term" value="F:metal ion binding"/>
    <property type="evidence" value="ECO:0007669"/>
    <property type="project" value="UniProtKB-KW"/>
</dbReference>
<dbReference type="SFLD" id="SFLDG01129">
    <property type="entry name" value="C1.5:_HAD__Beta-PGM__Phosphata"/>
    <property type="match status" value="1"/>
</dbReference>
<proteinExistence type="inferred from homology"/>
<evidence type="ECO:0000256" key="4">
    <source>
        <dbReference type="ARBA" id="ARBA00022842"/>
    </source>
</evidence>
<dbReference type="PANTHER" id="PTHR46193:SF10">
    <property type="entry name" value="6-PHOSPHOGLUCONATE PHOSPHATASE"/>
    <property type="match status" value="1"/>
</dbReference>
<sequence length="219" mass="23049">MSPRAIIFDFDGVIVDSEKLANELLAAELTTVGLPTSYQDSLRLYMGRHWADNAAAIEARLGRPLPPDLRERISGSFHARIDEVGAVPGVQAFLDRTAHLPRAVASSSPVAWLRGSLERLGLAHHFGDRLFSAAEHVSRGKPAPDIYLHAAGALGVPPAEILVIEDTPTGAAAGLAAGMMVVGLCAGGHCGPDHGESLRAAGVERVARSWAEVEETVGV</sequence>
<keyword evidence="3" id="KW-0479">Metal-binding</keyword>
<dbReference type="InterPro" id="IPR023214">
    <property type="entry name" value="HAD_sf"/>
</dbReference>
<reference evidence="5" key="1">
    <citation type="submission" date="2020-02" db="EMBL/GenBank/DDBJ databases">
        <authorList>
            <person name="Meier V. D."/>
        </authorList>
    </citation>
    <scope>NUCLEOTIDE SEQUENCE</scope>
    <source>
        <strain evidence="5">AVDCRST_MAG39</strain>
    </source>
</reference>
<dbReference type="SUPFAM" id="SSF56784">
    <property type="entry name" value="HAD-like"/>
    <property type="match status" value="1"/>
</dbReference>
<dbReference type="InterPro" id="IPR036412">
    <property type="entry name" value="HAD-like_sf"/>
</dbReference>
<gene>
    <name evidence="5" type="ORF">AVDCRST_MAG39-1881</name>
</gene>
<dbReference type="GO" id="GO:0003824">
    <property type="term" value="F:catalytic activity"/>
    <property type="evidence" value="ECO:0007669"/>
    <property type="project" value="UniProtKB-ARBA"/>
</dbReference>
<comment type="cofactor">
    <cofactor evidence="1">
        <name>Mg(2+)</name>
        <dbReference type="ChEBI" id="CHEBI:18420"/>
    </cofactor>
</comment>
<protein>
    <submittedName>
        <fullName evidence="5">Uncharacterized protein</fullName>
    </submittedName>
</protein>
<dbReference type="Gene3D" id="3.40.50.1000">
    <property type="entry name" value="HAD superfamily/HAD-like"/>
    <property type="match status" value="1"/>
</dbReference>
<evidence type="ECO:0000256" key="3">
    <source>
        <dbReference type="ARBA" id="ARBA00022723"/>
    </source>
</evidence>
<comment type="similarity">
    <text evidence="2">Belongs to the HAD-like hydrolase superfamily. CbbY/CbbZ/Gph/YieH family.</text>
</comment>
<dbReference type="InterPro" id="IPR006439">
    <property type="entry name" value="HAD-SF_hydro_IA"/>
</dbReference>
<evidence type="ECO:0000256" key="1">
    <source>
        <dbReference type="ARBA" id="ARBA00001946"/>
    </source>
</evidence>
<dbReference type="InterPro" id="IPR051600">
    <property type="entry name" value="Beta-PGM-like"/>
</dbReference>
<accession>A0A6J4SY90</accession>
<dbReference type="PANTHER" id="PTHR46193">
    <property type="entry name" value="6-PHOSPHOGLUCONATE PHOSPHATASE"/>
    <property type="match status" value="1"/>
</dbReference>
<dbReference type="AlphaFoldDB" id="A0A6J4SY90"/>
<keyword evidence="4" id="KW-0460">Magnesium</keyword>
<dbReference type="SFLD" id="SFLDS00003">
    <property type="entry name" value="Haloacid_Dehalogenase"/>
    <property type="match status" value="1"/>
</dbReference>
<dbReference type="Pfam" id="PF00702">
    <property type="entry name" value="Hydrolase"/>
    <property type="match status" value="1"/>
</dbReference>
<dbReference type="Gene3D" id="1.10.150.240">
    <property type="entry name" value="Putative phosphatase, domain 2"/>
    <property type="match status" value="1"/>
</dbReference>